<gene>
    <name evidence="2" type="ORF">C3744_00820</name>
</gene>
<dbReference type="EMBL" id="PQWM01000006">
    <property type="protein sequence ID" value="RDZ17478.1"/>
    <property type="molecule type" value="Genomic_DNA"/>
</dbReference>
<evidence type="ECO:0000313" key="3">
    <source>
        <dbReference type="Proteomes" id="UP000256519"/>
    </source>
</evidence>
<feature type="region of interest" description="Disordered" evidence="1">
    <location>
        <begin position="1"/>
        <end position="21"/>
    </location>
</feature>
<sequence>MVGDSAAARGKRSLGRKSTAAKQEVQIMYANGSSLDWIDVVMSRSLFVYCFFASANKLIASFINLANPFP</sequence>
<dbReference type="Proteomes" id="UP000256519">
    <property type="component" value="Unassembled WGS sequence"/>
</dbReference>
<protein>
    <submittedName>
        <fullName evidence="2">Uncharacterized protein</fullName>
    </submittedName>
</protein>
<proteinExistence type="predicted"/>
<evidence type="ECO:0000256" key="1">
    <source>
        <dbReference type="SAM" id="MobiDB-lite"/>
    </source>
</evidence>
<organism evidence="2 3">
    <name type="scientific">Priestia megaterium</name>
    <name type="common">Bacillus megaterium</name>
    <dbReference type="NCBI Taxonomy" id="1404"/>
    <lineage>
        <taxon>Bacteria</taxon>
        <taxon>Bacillati</taxon>
        <taxon>Bacillota</taxon>
        <taxon>Bacilli</taxon>
        <taxon>Bacillales</taxon>
        <taxon>Bacillaceae</taxon>
        <taxon>Priestia</taxon>
    </lineage>
</organism>
<evidence type="ECO:0000313" key="2">
    <source>
        <dbReference type="EMBL" id="RDZ17478.1"/>
    </source>
</evidence>
<accession>A0A3D8X6Z9</accession>
<dbReference type="AlphaFoldDB" id="A0A3D8X6Z9"/>
<name>A0A3D8X6Z9_PRIMG</name>
<comment type="caution">
    <text evidence="2">The sequence shown here is derived from an EMBL/GenBank/DDBJ whole genome shotgun (WGS) entry which is preliminary data.</text>
</comment>
<reference evidence="2 3" key="1">
    <citation type="journal article" date="2018" name="Appl. Environ. Microbiol.">
        <title>Antimicrobial susceptibility testing and tentative epidemiological cut-off values of five Bacillus species relevant for use as animal feed additives or for plant protection.</title>
        <authorList>
            <person name="Agerso Y."/>
            <person name="Stuer-Lauridsen B."/>
            <person name="Bjerre K."/>
            <person name="Jensen M.G."/>
            <person name="Johansen E."/>
            <person name="Bennedsen M."/>
            <person name="Brockmann E."/>
            <person name="Nielsen B."/>
        </authorList>
    </citation>
    <scope>NUCLEOTIDE SEQUENCE [LARGE SCALE GENOMIC DNA]</scope>
    <source>
        <strain evidence="2 3">CHCC20162</strain>
    </source>
</reference>